<dbReference type="EMBL" id="JAYMYQ010000003">
    <property type="protein sequence ID" value="KAK7343411.1"/>
    <property type="molecule type" value="Genomic_DNA"/>
</dbReference>
<evidence type="ECO:0000313" key="4">
    <source>
        <dbReference type="Proteomes" id="UP001367508"/>
    </source>
</evidence>
<protein>
    <submittedName>
        <fullName evidence="3">Uncharacterized protein</fullName>
    </submittedName>
</protein>
<keyword evidence="2" id="KW-1133">Transmembrane helix</keyword>
<keyword evidence="2" id="KW-0472">Membrane</keyword>
<evidence type="ECO:0000313" key="3">
    <source>
        <dbReference type="EMBL" id="KAK7343411.1"/>
    </source>
</evidence>
<evidence type="ECO:0000256" key="1">
    <source>
        <dbReference type="SAM" id="MobiDB-lite"/>
    </source>
</evidence>
<evidence type="ECO:0000256" key="2">
    <source>
        <dbReference type="SAM" id="Phobius"/>
    </source>
</evidence>
<feature type="region of interest" description="Disordered" evidence="1">
    <location>
        <begin position="1"/>
        <end position="28"/>
    </location>
</feature>
<name>A0AAN9LWH7_CANGL</name>
<keyword evidence="2" id="KW-0812">Transmembrane</keyword>
<dbReference type="AlphaFoldDB" id="A0AAN9LWH7"/>
<dbReference type="Proteomes" id="UP001367508">
    <property type="component" value="Unassembled WGS sequence"/>
</dbReference>
<organism evidence="3 4">
    <name type="scientific">Canavalia gladiata</name>
    <name type="common">Sword bean</name>
    <name type="synonym">Dolichos gladiatus</name>
    <dbReference type="NCBI Taxonomy" id="3824"/>
    <lineage>
        <taxon>Eukaryota</taxon>
        <taxon>Viridiplantae</taxon>
        <taxon>Streptophyta</taxon>
        <taxon>Embryophyta</taxon>
        <taxon>Tracheophyta</taxon>
        <taxon>Spermatophyta</taxon>
        <taxon>Magnoliopsida</taxon>
        <taxon>eudicotyledons</taxon>
        <taxon>Gunneridae</taxon>
        <taxon>Pentapetalae</taxon>
        <taxon>rosids</taxon>
        <taxon>fabids</taxon>
        <taxon>Fabales</taxon>
        <taxon>Fabaceae</taxon>
        <taxon>Papilionoideae</taxon>
        <taxon>50 kb inversion clade</taxon>
        <taxon>NPAAA clade</taxon>
        <taxon>indigoferoid/millettioid clade</taxon>
        <taxon>Phaseoleae</taxon>
        <taxon>Canavalia</taxon>
    </lineage>
</organism>
<accession>A0AAN9LWH7</accession>
<proteinExistence type="predicted"/>
<feature type="transmembrane region" description="Helical" evidence="2">
    <location>
        <begin position="58"/>
        <end position="85"/>
    </location>
</feature>
<gene>
    <name evidence="3" type="ORF">VNO77_12128</name>
</gene>
<feature type="compositionally biased region" description="Low complexity" evidence="1">
    <location>
        <begin position="9"/>
        <end position="21"/>
    </location>
</feature>
<keyword evidence="4" id="KW-1185">Reference proteome</keyword>
<sequence>MPTHLDTFPQSSSPISASSPPMTKPPLSSVHITHLPLLEPKSPSFHFPPSPLTSPTSLASLITSPATSFSSTVFSSAIVVILYIWISHWRLQICQCHPRCNRKVLNADVSCLNGDAKVTHTT</sequence>
<reference evidence="3 4" key="1">
    <citation type="submission" date="2024-01" db="EMBL/GenBank/DDBJ databases">
        <title>The genomes of 5 underutilized Papilionoideae crops provide insights into root nodulation and disease resistanc.</title>
        <authorList>
            <person name="Jiang F."/>
        </authorList>
    </citation>
    <scope>NUCLEOTIDE SEQUENCE [LARGE SCALE GENOMIC DNA]</scope>
    <source>
        <strain evidence="3">LVBAO_FW01</strain>
        <tissue evidence="3">Leaves</tissue>
    </source>
</reference>
<comment type="caution">
    <text evidence="3">The sequence shown here is derived from an EMBL/GenBank/DDBJ whole genome shotgun (WGS) entry which is preliminary data.</text>
</comment>